<dbReference type="STRING" id="166423.A0A0M8ZZU2"/>
<evidence type="ECO:0000313" key="2">
    <source>
        <dbReference type="EMBL" id="KOX72909.1"/>
    </source>
</evidence>
<accession>A0A0M8ZZU2</accession>
<feature type="region of interest" description="Disordered" evidence="1">
    <location>
        <begin position="138"/>
        <end position="167"/>
    </location>
</feature>
<name>A0A0M8ZZU2_9HYME</name>
<dbReference type="AlphaFoldDB" id="A0A0M8ZZU2"/>
<dbReference type="EMBL" id="KQ435811">
    <property type="protein sequence ID" value="KOX72909.1"/>
    <property type="molecule type" value="Genomic_DNA"/>
</dbReference>
<proteinExistence type="predicted"/>
<dbReference type="Proteomes" id="UP000053105">
    <property type="component" value="Unassembled WGS sequence"/>
</dbReference>
<feature type="compositionally biased region" description="Polar residues" evidence="1">
    <location>
        <begin position="140"/>
        <end position="153"/>
    </location>
</feature>
<keyword evidence="3" id="KW-1185">Reference proteome</keyword>
<dbReference type="InterPro" id="IPR035437">
    <property type="entry name" value="SNase_OB-fold_sf"/>
</dbReference>
<sequence length="412" mass="45868">MRIKVVPMAWRNCAARNYANQVVVSELQHHTTWQGSKWTYDQSAFFEDLIWSEEPRIFYAWVGGINEEKISTQRDNNMVPRIDLYYEKDNEWLNVAEDMLNEGYGVLEKGILTFVDGFSSVSSSLSYSLDSEYDDEIDSPSSVCTSPKPTLSSEMLAKTSDKSDSPDASVMNLKMKSFISCQTSSPSVEKIVNDLITPQKPVKSIEEINLVTPVKDEAHRFIKNDRDDCCQNEAGNQSGKPRIRMPIDKFAQIAPAGYESDLSDASDASDNLTLGYYTSFNSTYGKAPRRHAEVVAIFAVSVQGQLLQERLTTVTLLLLCGVYGALAGRRYIAIPVDGIDVIELSPMAPATARIARQTEAYVPVAVPSVTHEELRSPRPERSNAHILDYVDFGGQTGSNGAFSWYADYPAHH</sequence>
<reference evidence="2 3" key="1">
    <citation type="submission" date="2015-07" db="EMBL/GenBank/DDBJ databases">
        <title>The genome of Melipona quadrifasciata.</title>
        <authorList>
            <person name="Pan H."/>
            <person name="Kapheim K."/>
        </authorList>
    </citation>
    <scope>NUCLEOTIDE SEQUENCE [LARGE SCALE GENOMIC DNA]</scope>
    <source>
        <strain evidence="2">0111107301</strain>
        <tissue evidence="2">Whole body</tissue>
    </source>
</reference>
<evidence type="ECO:0000256" key="1">
    <source>
        <dbReference type="SAM" id="MobiDB-lite"/>
    </source>
</evidence>
<protein>
    <submittedName>
        <fullName evidence="2">Uncharacterized protein</fullName>
    </submittedName>
</protein>
<evidence type="ECO:0000313" key="3">
    <source>
        <dbReference type="Proteomes" id="UP000053105"/>
    </source>
</evidence>
<gene>
    <name evidence="2" type="ORF">WN51_01926</name>
</gene>
<organism evidence="2 3">
    <name type="scientific">Melipona quadrifasciata</name>
    <dbReference type="NCBI Taxonomy" id="166423"/>
    <lineage>
        <taxon>Eukaryota</taxon>
        <taxon>Metazoa</taxon>
        <taxon>Ecdysozoa</taxon>
        <taxon>Arthropoda</taxon>
        <taxon>Hexapoda</taxon>
        <taxon>Insecta</taxon>
        <taxon>Pterygota</taxon>
        <taxon>Neoptera</taxon>
        <taxon>Endopterygota</taxon>
        <taxon>Hymenoptera</taxon>
        <taxon>Apocrita</taxon>
        <taxon>Aculeata</taxon>
        <taxon>Apoidea</taxon>
        <taxon>Anthophila</taxon>
        <taxon>Apidae</taxon>
        <taxon>Melipona</taxon>
    </lineage>
</organism>
<dbReference type="OrthoDB" id="8191503at2759"/>
<dbReference type="Gene3D" id="2.40.50.90">
    <property type="match status" value="1"/>
</dbReference>